<name>A0A1L0CLN1_9ASCO</name>
<dbReference type="OrthoDB" id="3972295at2759"/>
<dbReference type="AlphaFoldDB" id="A0A1L0CLN1"/>
<evidence type="ECO:0000313" key="2">
    <source>
        <dbReference type="Proteomes" id="UP000183365"/>
    </source>
</evidence>
<sequence length="492" mass="59102">MNRLETHKVDYDSPLKYFDFLTFEDFSIDEDISKEKKQYFEIKQEIQKLELLKIHLDNYKMSLKGILQTLKIIKVEKHDKMINFLFHGFPRCFLDSKLFEFCIIDKSIFESITEEYKDYQIISKFECFIGETNPKDNIKYGEYYILQCYKGEKNCSVLKKLIIDWALFDPSFCAFREMNYLNKTGEKDNVFNDYINDLDYYLNGWLRDYLKHEIYYLKFLVNSLNEAQSENKRFKILNKAVLKKQIKHQKKELNKVFESSKNPFVFDCNKATFYWNKKHLTQYSSNISFENINLMSDIHDNTFTLRNNPFEEQNFNNYKITSLKTIPLDLFSEKPNANRLEETPVISNYLKKLEVDLQRQMVTMNGFIRCQACIKDMRVKDKSKTRSRVMVNILENNCKFKEEIAFENWANDFKVFKTLLMAYVVKFMEEKRFNVESTMNKENKRIDNEWIKFASVKSFENDLITDIIGSENMVNKMDSINTLIFDLWKYIL</sequence>
<accession>A0A1L0CLN1</accession>
<dbReference type="EMBL" id="FQNF01000021">
    <property type="protein sequence ID" value="SGZ39337.1"/>
    <property type="molecule type" value="Genomic_DNA"/>
</dbReference>
<protein>
    <submittedName>
        <fullName evidence="1">Uncharacterized protein</fullName>
    </submittedName>
</protein>
<gene>
    <name evidence="1" type="ORF">HGUI_01537</name>
</gene>
<dbReference type="Proteomes" id="UP000183365">
    <property type="component" value="Unassembled WGS sequence"/>
</dbReference>
<proteinExistence type="predicted"/>
<keyword evidence="2" id="KW-1185">Reference proteome</keyword>
<organism evidence="1 2">
    <name type="scientific">Hanseniaspora guilliermondii</name>
    <dbReference type="NCBI Taxonomy" id="56406"/>
    <lineage>
        <taxon>Eukaryota</taxon>
        <taxon>Fungi</taxon>
        <taxon>Dikarya</taxon>
        <taxon>Ascomycota</taxon>
        <taxon>Saccharomycotina</taxon>
        <taxon>Saccharomycetes</taxon>
        <taxon>Saccharomycodales</taxon>
        <taxon>Saccharomycodaceae</taxon>
        <taxon>Hanseniaspora</taxon>
    </lineage>
</organism>
<dbReference type="VEuPathDB" id="FungiDB:HGUI_01537"/>
<reference evidence="2" key="1">
    <citation type="submission" date="2016-11" db="EMBL/GenBank/DDBJ databases">
        <authorList>
            <person name="Guldener U."/>
        </authorList>
    </citation>
    <scope>NUCLEOTIDE SEQUENCE [LARGE SCALE GENOMIC DNA]</scope>
</reference>
<evidence type="ECO:0000313" key="1">
    <source>
        <dbReference type="EMBL" id="SGZ39337.1"/>
    </source>
</evidence>